<dbReference type="GeneID" id="40078980"/>
<gene>
    <name evidence="1" type="primary">23</name>
    <name evidence="1" type="ORF">CIRCUM_23</name>
</gene>
<keyword evidence="2" id="KW-1185">Reference proteome</keyword>
<name>A0A0U4JA77_9CAUD</name>
<accession>A0A0U4JA77</accession>
<organism evidence="1 2">
    <name type="scientific">Arthrobacter phage Circum</name>
    <dbReference type="NCBI Taxonomy" id="1772295"/>
    <lineage>
        <taxon>Viruses</taxon>
        <taxon>Duplodnaviria</taxon>
        <taxon>Heunggongvirae</taxon>
        <taxon>Uroviricota</taxon>
        <taxon>Caudoviricetes</taxon>
        <taxon>Mudcatvirus</taxon>
        <taxon>Mudcatvirus circum</taxon>
    </lineage>
</organism>
<dbReference type="OrthoDB" id="8349at10239"/>
<sequence length="283" mass="31078">MLTSVEVYNAVGAFKALIPVTAIQNDSPYVITEIGGIGPVKADILTSPYANQAGGFFQSARTGQRNITFKMAYGSVSKTGKTVETLRRELYSIFPPEGGLTLKFFNPEPGAPNDVDIIGYVESITPNIFSKEPEVMVSIICPKPYFYKPDFLTRTGWTRESLVVPYQGDAPVGFQAQLVVYSDITKVIISNGRVDEDMVMEFPQPNHLRLGDQLIVQTISGEKRLYIIRSTYTIPALDNLTYGSLSMQLDANVNTFVVDVVPVAGQTGIMPFTMTCQTSYLGL</sequence>
<protein>
    <submittedName>
        <fullName evidence="1">Minor tail protein</fullName>
    </submittedName>
</protein>
<evidence type="ECO:0000313" key="2">
    <source>
        <dbReference type="Proteomes" id="UP000222527"/>
    </source>
</evidence>
<dbReference type="Proteomes" id="UP000222527">
    <property type="component" value="Segment"/>
</dbReference>
<reference evidence="1 2" key="1">
    <citation type="submission" date="2015-11" db="EMBL/GenBank/DDBJ databases">
        <authorList>
            <person name="Aziz R.M."/>
            <person name="Carl E.L."/>
            <person name="Farooq M.A."/>
            <person name="Gal B."/>
            <person name="Garcia Martinez K."/>
            <person name="Mathew K.J."/>
            <person name="Obando D.J."/>
            <person name="Robinson K.M."/>
            <person name="Robinson M.D."/>
            <person name="Sanders L.M."/>
            <person name="Silva M.P."/>
            <person name="Tasnim L."/>
            <person name="Vo M."/>
            <person name="Vo Q.D."/>
            <person name="Simon S.E."/>
            <person name="Hughes L.E."/>
            <person name="Benjamin R.C."/>
            <person name="Bradley K.W."/>
            <person name="Asai D.J."/>
            <person name="Bowman C.A."/>
            <person name="Russell D.A."/>
            <person name="Pope W.H."/>
            <person name="Jacobs-Sera D."/>
            <person name="Hendrix R.W."/>
            <person name="Hatfull G.F."/>
        </authorList>
    </citation>
    <scope>NUCLEOTIDE SEQUENCE [LARGE SCALE GENOMIC DNA]</scope>
</reference>
<dbReference type="EMBL" id="KU160642">
    <property type="protein sequence ID" value="ALY08709.1"/>
    <property type="molecule type" value="Genomic_DNA"/>
</dbReference>
<dbReference type="RefSeq" id="YP_009603112.1">
    <property type="nucleotide sequence ID" value="NC_041948.1"/>
</dbReference>
<proteinExistence type="predicted"/>
<dbReference type="KEGG" id="vg:40078980"/>
<evidence type="ECO:0000313" key="1">
    <source>
        <dbReference type="EMBL" id="ALY08709.1"/>
    </source>
</evidence>